<protein>
    <recommendedName>
        <fullName evidence="3">Solute-binding protein family 5 domain-containing protein</fullName>
    </recommendedName>
</protein>
<feature type="region of interest" description="Disordered" evidence="2">
    <location>
        <begin position="25"/>
        <end position="51"/>
    </location>
</feature>
<dbReference type="GO" id="GO:0015833">
    <property type="term" value="P:peptide transport"/>
    <property type="evidence" value="ECO:0007669"/>
    <property type="project" value="TreeGrafter"/>
</dbReference>
<evidence type="ECO:0000256" key="2">
    <source>
        <dbReference type="SAM" id="MobiDB-lite"/>
    </source>
</evidence>
<dbReference type="Gene3D" id="3.40.190.10">
    <property type="entry name" value="Periplasmic binding protein-like II"/>
    <property type="match status" value="1"/>
</dbReference>
<dbReference type="SUPFAM" id="SSF53850">
    <property type="entry name" value="Periplasmic binding protein-like II"/>
    <property type="match status" value="1"/>
</dbReference>
<evidence type="ECO:0000313" key="5">
    <source>
        <dbReference type="Proteomes" id="UP000003763"/>
    </source>
</evidence>
<feature type="domain" description="Solute-binding protein family 5" evidence="3">
    <location>
        <begin position="104"/>
        <end position="469"/>
    </location>
</feature>
<sequence length="549" mass="61329">MKRRFLATLLAGSMIISSLTGCQKTADQTKGDTTSAASKAVKGEDISSPEQAAQEAEYKDELHIGYKIEPATLDTMLISDAPARVVSYGSIYEALVTMDEEFKVREELCESYEVSADAKEYTWKLRKGVKFHNGEEMKADDVVASMNRWVEHYGNAKAMVGDSQFEKVDDYTVKITLDEPAAFLNELIATQTQGSVIMPKSVLDDPDPETGAVKSYVGTGPYKFGEWKEGSYIRLDRFDDYQPYGTEGETSGWYGYKSQLTKTVYFDIVTDVSTRTTGIQTGEFDVVTEMSSDDYQMFQSTEGLQTWKELNGEWVIVYNKASGLTQDVNIRQAVNAIADPTEILTAAHGSSEFFRVEVSFMPEETANWFTDAGKENAHRVDADLAKEYLAKANYNGEPFRILCASNDINLTNAAVALKAELESIGMTVEMVTPDWTSYSTYRSDPSKYDVFFAALMPVAVPSLQLFLSPTWAGFTNDQKIFDMVAQMNQTSSLEDGQKIWDELQTYCWNESLPATKLGSVFLYNVYNEKVDNFVFFCSGPIIGNMAVRK</sequence>
<reference evidence="4 5" key="1">
    <citation type="submission" date="2011-08" db="EMBL/GenBank/DDBJ databases">
        <title>The Genome Sequence of Clostridium citroniae WAL-17108.</title>
        <authorList>
            <consortium name="The Broad Institute Genome Sequencing Platform"/>
            <person name="Earl A."/>
            <person name="Ward D."/>
            <person name="Feldgarden M."/>
            <person name="Gevers D."/>
            <person name="Finegold S.M."/>
            <person name="Summanen P.H."/>
            <person name="Molitoris D.R."/>
            <person name="Vaisanen M.L."/>
            <person name="Daigneault M."/>
            <person name="Allen-Vercoe E."/>
            <person name="Young S.K."/>
            <person name="Zeng Q."/>
            <person name="Gargeya S."/>
            <person name="Fitzgerald M."/>
            <person name="Haas B."/>
            <person name="Abouelleil A."/>
            <person name="Alvarado L."/>
            <person name="Arachchi H.M."/>
            <person name="Berlin A."/>
            <person name="Brown A."/>
            <person name="Chapman S.B."/>
            <person name="Chen Z."/>
            <person name="Dunbar C."/>
            <person name="Freedman E."/>
            <person name="Gearin G."/>
            <person name="Gellesch M."/>
            <person name="Goldberg J."/>
            <person name="Griggs A."/>
            <person name="Gujja S."/>
            <person name="Heiman D."/>
            <person name="Howarth C."/>
            <person name="Larson L."/>
            <person name="Lui A."/>
            <person name="MacDonald P.J.P."/>
            <person name="Montmayeur A."/>
            <person name="Murphy C."/>
            <person name="Neiman D."/>
            <person name="Pearson M."/>
            <person name="Priest M."/>
            <person name="Roberts A."/>
            <person name="Saif S."/>
            <person name="Shea T."/>
            <person name="Shenoy N."/>
            <person name="Sisk P."/>
            <person name="Stolte C."/>
            <person name="Sykes S."/>
            <person name="Wortman J."/>
            <person name="Nusbaum C."/>
            <person name="Birren B."/>
        </authorList>
    </citation>
    <scope>NUCLEOTIDE SEQUENCE [LARGE SCALE GENOMIC DNA]</scope>
    <source>
        <strain evidence="4 5">WAL-17108</strain>
    </source>
</reference>
<dbReference type="InterPro" id="IPR000914">
    <property type="entry name" value="SBP_5_dom"/>
</dbReference>
<dbReference type="eggNOG" id="COG0747">
    <property type="taxonomic scope" value="Bacteria"/>
</dbReference>
<dbReference type="AlphaFoldDB" id="G5HSN8"/>
<evidence type="ECO:0000259" key="3">
    <source>
        <dbReference type="Pfam" id="PF00496"/>
    </source>
</evidence>
<dbReference type="PROSITE" id="PS51257">
    <property type="entry name" value="PROKAR_LIPOPROTEIN"/>
    <property type="match status" value="1"/>
</dbReference>
<dbReference type="PATRIC" id="fig|742733.3.peg.5748"/>
<feature type="compositionally biased region" description="Polar residues" evidence="2">
    <location>
        <begin position="25"/>
        <end position="37"/>
    </location>
</feature>
<proteinExistence type="predicted"/>
<organism evidence="4 5">
    <name type="scientific">[Clostridium] citroniae WAL-17108</name>
    <dbReference type="NCBI Taxonomy" id="742733"/>
    <lineage>
        <taxon>Bacteria</taxon>
        <taxon>Bacillati</taxon>
        <taxon>Bacillota</taxon>
        <taxon>Clostridia</taxon>
        <taxon>Lachnospirales</taxon>
        <taxon>Lachnospiraceae</taxon>
        <taxon>Enterocloster</taxon>
    </lineage>
</organism>
<dbReference type="Pfam" id="PF00496">
    <property type="entry name" value="SBP_bac_5"/>
    <property type="match status" value="1"/>
</dbReference>
<comment type="caution">
    <text evidence="4">The sequence shown here is derived from an EMBL/GenBank/DDBJ whole genome shotgun (WGS) entry which is preliminary data.</text>
</comment>
<name>G5HSN8_9FIRM</name>
<dbReference type="EMBL" id="ADLJ01000052">
    <property type="protein sequence ID" value="EHE95460.1"/>
    <property type="molecule type" value="Genomic_DNA"/>
</dbReference>
<keyword evidence="1" id="KW-0732">Signal</keyword>
<dbReference type="PANTHER" id="PTHR30290:SF38">
    <property type="entry name" value="D,D-DIPEPTIDE-BINDING PERIPLASMIC PROTEIN DDPA-RELATED"/>
    <property type="match status" value="1"/>
</dbReference>
<accession>G5HSN8</accession>
<evidence type="ECO:0000256" key="1">
    <source>
        <dbReference type="ARBA" id="ARBA00022729"/>
    </source>
</evidence>
<dbReference type="GO" id="GO:1904680">
    <property type="term" value="F:peptide transmembrane transporter activity"/>
    <property type="evidence" value="ECO:0007669"/>
    <property type="project" value="TreeGrafter"/>
</dbReference>
<dbReference type="InterPro" id="IPR039424">
    <property type="entry name" value="SBP_5"/>
</dbReference>
<dbReference type="Gene3D" id="3.10.105.10">
    <property type="entry name" value="Dipeptide-binding Protein, Domain 3"/>
    <property type="match status" value="1"/>
</dbReference>
<evidence type="ECO:0000313" key="4">
    <source>
        <dbReference type="EMBL" id="EHE95460.1"/>
    </source>
</evidence>
<dbReference type="Proteomes" id="UP000003763">
    <property type="component" value="Unassembled WGS sequence"/>
</dbReference>
<dbReference type="PANTHER" id="PTHR30290">
    <property type="entry name" value="PERIPLASMIC BINDING COMPONENT OF ABC TRANSPORTER"/>
    <property type="match status" value="1"/>
</dbReference>
<dbReference type="RefSeq" id="WP_007870423.1">
    <property type="nucleotide sequence ID" value="NZ_JH376432.1"/>
</dbReference>
<gene>
    <name evidence="4" type="ORF">HMPREF9469_05600</name>
</gene>
<dbReference type="HOGENOM" id="CLU_017028_7_5_9"/>